<sequence length="266" mass="31345">MIIKEFRIILPYKLEEYPIGQLYATARVSMNETGGGDGVEIIENVPYEKGAEKGQYTHKLYHLEQKVPKFVRYIAPKGSLEVDEEAWNAYPYCKTVITNPRYMKDNFILSVTTKHVDNDRGTIENIHDLTPEQLEKREIIIIDIVNEQHHYGYNEAEDPAMHKSVLANRGPLEKDYIHSHVPIMCAYKLVITEFKWWGLQTRAENLIGNFQRKLFTRTHRQMFVWMDEWFNMTMEDIRQYEEKTKADLVAQRATKEIRGTVEVEEK</sequence>
<comment type="caution">
    <text evidence="2">The sequence shown here is derived from an EMBL/GenBank/DDBJ whole genome shotgun (WGS) entry which is preliminary data.</text>
</comment>
<dbReference type="GO" id="GO:0071944">
    <property type="term" value="C:cell periphery"/>
    <property type="evidence" value="ECO:0007669"/>
    <property type="project" value="UniProtKB-ARBA"/>
</dbReference>
<dbReference type="InterPro" id="IPR055261">
    <property type="entry name" value="PI_transfer_N"/>
</dbReference>
<dbReference type="GO" id="GO:0008526">
    <property type="term" value="F:phosphatidylinositol transfer activity"/>
    <property type="evidence" value="ECO:0007669"/>
    <property type="project" value="TreeGrafter"/>
</dbReference>
<dbReference type="GO" id="GO:0008525">
    <property type="term" value="F:phosphatidylcholine transporter activity"/>
    <property type="evidence" value="ECO:0007669"/>
    <property type="project" value="TreeGrafter"/>
</dbReference>
<dbReference type="InterPro" id="IPR001666">
    <property type="entry name" value="PI_transfer"/>
</dbReference>
<keyword evidence="3" id="KW-1185">Reference proteome</keyword>
<evidence type="ECO:0000313" key="3">
    <source>
        <dbReference type="Proteomes" id="UP001165289"/>
    </source>
</evidence>
<reference evidence="2 3" key="1">
    <citation type="journal article" date="2023" name="BMC Biol.">
        <title>The compact genome of the sponge Oopsacas minuta (Hexactinellida) is lacking key metazoan core genes.</title>
        <authorList>
            <person name="Santini S."/>
            <person name="Schenkelaars Q."/>
            <person name="Jourda C."/>
            <person name="Duchesne M."/>
            <person name="Belahbib H."/>
            <person name="Rocher C."/>
            <person name="Selva M."/>
            <person name="Riesgo A."/>
            <person name="Vervoort M."/>
            <person name="Leys S.P."/>
            <person name="Kodjabachian L."/>
            <person name="Le Bivic A."/>
            <person name="Borchiellini C."/>
            <person name="Claverie J.M."/>
            <person name="Renard E."/>
        </authorList>
    </citation>
    <scope>NUCLEOTIDE SEQUENCE [LARGE SCALE GENOMIC DNA]</scope>
    <source>
        <strain evidence="2">SPO-2</strain>
    </source>
</reference>
<dbReference type="SUPFAM" id="SSF55961">
    <property type="entry name" value="Bet v1-like"/>
    <property type="match status" value="1"/>
</dbReference>
<dbReference type="PRINTS" id="PR00391">
    <property type="entry name" value="PITRANSFER"/>
</dbReference>
<evidence type="ECO:0000313" key="2">
    <source>
        <dbReference type="EMBL" id="KAI6650935.1"/>
    </source>
</evidence>
<dbReference type="FunFam" id="3.30.530.20:FF:000028">
    <property type="entry name" value="Phosphatidylinositol transfer protein 5"/>
    <property type="match status" value="1"/>
</dbReference>
<feature type="domain" description="Phosphatidylinositol transfer protein N-terminal" evidence="1">
    <location>
        <begin position="1"/>
        <end position="245"/>
    </location>
</feature>
<evidence type="ECO:0000259" key="1">
    <source>
        <dbReference type="Pfam" id="PF02121"/>
    </source>
</evidence>
<dbReference type="GO" id="GO:0031210">
    <property type="term" value="F:phosphatidylcholine binding"/>
    <property type="evidence" value="ECO:0007669"/>
    <property type="project" value="TreeGrafter"/>
</dbReference>
<accession>A0AAV7JR67</accession>
<dbReference type="GO" id="GO:0035091">
    <property type="term" value="F:phosphatidylinositol binding"/>
    <property type="evidence" value="ECO:0007669"/>
    <property type="project" value="TreeGrafter"/>
</dbReference>
<dbReference type="GO" id="GO:0005737">
    <property type="term" value="C:cytoplasm"/>
    <property type="evidence" value="ECO:0007669"/>
    <property type="project" value="UniProtKB-ARBA"/>
</dbReference>
<dbReference type="Gene3D" id="3.30.530.20">
    <property type="match status" value="1"/>
</dbReference>
<protein>
    <submittedName>
        <fullName evidence="2">Phosphatidylinositol transfer protein alpha isoform-like isoform X2</fullName>
    </submittedName>
</protein>
<dbReference type="Proteomes" id="UP001165289">
    <property type="component" value="Unassembled WGS sequence"/>
</dbReference>
<dbReference type="InterPro" id="IPR023393">
    <property type="entry name" value="START-like_dom_sf"/>
</dbReference>
<dbReference type="PANTHER" id="PTHR10658">
    <property type="entry name" value="PHOSPHATIDYLINOSITOL TRANSFER PROTEIN"/>
    <property type="match status" value="1"/>
</dbReference>
<dbReference type="Pfam" id="PF02121">
    <property type="entry name" value="IP_trans"/>
    <property type="match status" value="1"/>
</dbReference>
<name>A0AAV7JR67_9METZ</name>
<dbReference type="EMBL" id="JAKMXF010000309">
    <property type="protein sequence ID" value="KAI6650935.1"/>
    <property type="molecule type" value="Genomic_DNA"/>
</dbReference>
<dbReference type="AlphaFoldDB" id="A0AAV7JR67"/>
<gene>
    <name evidence="2" type="ORF">LOD99_5775</name>
</gene>
<proteinExistence type="predicted"/>
<dbReference type="PANTHER" id="PTHR10658:SF11">
    <property type="entry name" value="VIBRATOR, ISOFORM B"/>
    <property type="match status" value="1"/>
</dbReference>
<organism evidence="2 3">
    <name type="scientific">Oopsacas minuta</name>
    <dbReference type="NCBI Taxonomy" id="111878"/>
    <lineage>
        <taxon>Eukaryota</taxon>
        <taxon>Metazoa</taxon>
        <taxon>Porifera</taxon>
        <taxon>Hexactinellida</taxon>
        <taxon>Hexasterophora</taxon>
        <taxon>Lyssacinosida</taxon>
        <taxon>Leucopsacidae</taxon>
        <taxon>Oopsacas</taxon>
    </lineage>
</organism>